<dbReference type="AlphaFoldDB" id="A0A803SXA1"/>
<evidence type="ECO:0000256" key="6">
    <source>
        <dbReference type="SAM" id="MobiDB-lite"/>
    </source>
</evidence>
<evidence type="ECO:0000313" key="9">
    <source>
        <dbReference type="Proteomes" id="UP000001646"/>
    </source>
</evidence>
<dbReference type="Gene3D" id="2.30.30.850">
    <property type="match status" value="1"/>
</dbReference>
<keyword evidence="4" id="KW-0255">Endonuclease</keyword>
<evidence type="ECO:0000259" key="7">
    <source>
        <dbReference type="Pfam" id="PF18697"/>
    </source>
</evidence>
<keyword evidence="9" id="KW-1185">Reference proteome</keyword>
<dbReference type="GeneTree" id="ENSGT01120000272002"/>
<reference evidence="8" key="2">
    <citation type="submission" date="2025-08" db="UniProtKB">
        <authorList>
            <consortium name="Ensembl"/>
        </authorList>
    </citation>
    <scope>IDENTIFICATION</scope>
</reference>
<proteinExistence type="predicted"/>
<dbReference type="InParanoid" id="A0A803SXA1"/>
<dbReference type="GO" id="GO:0004519">
    <property type="term" value="F:endonuclease activity"/>
    <property type="evidence" value="ECO:0007669"/>
    <property type="project" value="UniProtKB-KW"/>
</dbReference>
<evidence type="ECO:0000256" key="3">
    <source>
        <dbReference type="ARBA" id="ARBA00022722"/>
    </source>
</evidence>
<sequence length="108" mass="12484">MLRYPFPVTALHSFSPGDFVWLKDWKCDPLGPRWKGPLEVLLTTPTAVKLKGIKPWVHYTRIKKDYTTKDPDYWKVNLHKDNPLKFTLTRPKGQATKSCPEEEGSEAT</sequence>
<dbReference type="Proteomes" id="UP000001646">
    <property type="component" value="Chromosome 3"/>
</dbReference>
<feature type="region of interest" description="Disordered" evidence="6">
    <location>
        <begin position="87"/>
        <end position="108"/>
    </location>
</feature>
<evidence type="ECO:0000256" key="1">
    <source>
        <dbReference type="ARBA" id="ARBA00022679"/>
    </source>
</evidence>
<reference evidence="8 9" key="1">
    <citation type="submission" date="2009-12" db="EMBL/GenBank/DDBJ databases">
        <title>The Genome Sequence of Anolis carolinensis (Green Anole Lizard).</title>
        <authorList>
            <consortium name="The Genome Sequencing Platform"/>
            <person name="Di Palma F."/>
            <person name="Alfoldi J."/>
            <person name="Heiman D."/>
            <person name="Young S."/>
            <person name="Grabherr M."/>
            <person name="Johnson J."/>
            <person name="Lander E.S."/>
            <person name="Lindblad-Toh K."/>
        </authorList>
    </citation>
    <scope>NUCLEOTIDE SEQUENCE [LARGE SCALE GENOMIC DNA]</scope>
    <source>
        <strain evidence="8 9">JBL SC #1</strain>
    </source>
</reference>
<organism evidence="8 9">
    <name type="scientific">Anolis carolinensis</name>
    <name type="common">Green anole</name>
    <name type="synonym">American chameleon</name>
    <dbReference type="NCBI Taxonomy" id="28377"/>
    <lineage>
        <taxon>Eukaryota</taxon>
        <taxon>Metazoa</taxon>
        <taxon>Chordata</taxon>
        <taxon>Craniata</taxon>
        <taxon>Vertebrata</taxon>
        <taxon>Euteleostomi</taxon>
        <taxon>Lepidosauria</taxon>
        <taxon>Squamata</taxon>
        <taxon>Bifurcata</taxon>
        <taxon>Unidentata</taxon>
        <taxon>Episquamata</taxon>
        <taxon>Toxicofera</taxon>
        <taxon>Iguania</taxon>
        <taxon>Dactyloidae</taxon>
        <taxon>Anolis</taxon>
    </lineage>
</organism>
<keyword evidence="3" id="KW-0540">Nuclease</keyword>
<accession>A0A803SXA1</accession>
<dbReference type="Ensembl" id="ENSACAT00000039420.1">
    <property type="protein sequence ID" value="ENSACAP00000027591.1"/>
    <property type="gene ID" value="ENSACAG00000039822.1"/>
</dbReference>
<evidence type="ECO:0000313" key="8">
    <source>
        <dbReference type="Ensembl" id="ENSACAP00000027591.1"/>
    </source>
</evidence>
<keyword evidence="1" id="KW-0808">Transferase</keyword>
<protein>
    <recommendedName>
        <fullName evidence="7">Murine leukemia virus integrase C-terminal domain-containing protein</fullName>
    </recommendedName>
</protein>
<feature type="domain" description="Murine leukemia virus integrase C-terminal" evidence="7">
    <location>
        <begin position="12"/>
        <end position="64"/>
    </location>
</feature>
<dbReference type="Pfam" id="PF18697">
    <property type="entry name" value="MLVIN_C"/>
    <property type="match status" value="1"/>
</dbReference>
<keyword evidence="5" id="KW-0378">Hydrolase</keyword>
<reference evidence="8" key="3">
    <citation type="submission" date="2025-09" db="UniProtKB">
        <authorList>
            <consortium name="Ensembl"/>
        </authorList>
    </citation>
    <scope>IDENTIFICATION</scope>
</reference>
<dbReference type="GO" id="GO:0016779">
    <property type="term" value="F:nucleotidyltransferase activity"/>
    <property type="evidence" value="ECO:0007669"/>
    <property type="project" value="UniProtKB-KW"/>
</dbReference>
<evidence type="ECO:0000256" key="5">
    <source>
        <dbReference type="ARBA" id="ARBA00022801"/>
    </source>
</evidence>
<evidence type="ECO:0000256" key="4">
    <source>
        <dbReference type="ARBA" id="ARBA00022759"/>
    </source>
</evidence>
<dbReference type="InterPro" id="IPR040643">
    <property type="entry name" value="MLVIN_C"/>
</dbReference>
<dbReference type="GO" id="GO:0016787">
    <property type="term" value="F:hydrolase activity"/>
    <property type="evidence" value="ECO:0007669"/>
    <property type="project" value="UniProtKB-KW"/>
</dbReference>
<name>A0A803SXA1_ANOCA</name>
<evidence type="ECO:0000256" key="2">
    <source>
        <dbReference type="ARBA" id="ARBA00022695"/>
    </source>
</evidence>
<keyword evidence="2" id="KW-0548">Nucleotidyltransferase</keyword>